<keyword evidence="5" id="KW-0032">Aminotransferase</keyword>
<dbReference type="CDD" id="cd00616">
    <property type="entry name" value="AHBA_syn"/>
    <property type="match status" value="1"/>
</dbReference>
<name>A0A0U2PHN4_9ALTE</name>
<dbReference type="STRING" id="1526571.AT746_12785"/>
<evidence type="ECO:0000313" key="5">
    <source>
        <dbReference type="EMBL" id="ALS99053.1"/>
    </source>
</evidence>
<feature type="active site" description="Proton acceptor" evidence="2">
    <location>
        <position position="191"/>
    </location>
</feature>
<comment type="similarity">
    <text evidence="4">Belongs to the DegT/DnrJ/EryC1 family.</text>
</comment>
<dbReference type="InterPro" id="IPR015421">
    <property type="entry name" value="PyrdxlP-dep_Trfase_major"/>
</dbReference>
<dbReference type="RefSeq" id="WP_062480891.1">
    <property type="nucleotide sequence ID" value="NZ_CP013650.1"/>
</dbReference>
<keyword evidence="1 3" id="KW-0663">Pyridoxal phosphate</keyword>
<dbReference type="Pfam" id="PF01041">
    <property type="entry name" value="DegT_DnrJ_EryC1"/>
    <property type="match status" value="1"/>
</dbReference>
<dbReference type="SUPFAM" id="SSF53383">
    <property type="entry name" value="PLP-dependent transferases"/>
    <property type="match status" value="1"/>
</dbReference>
<dbReference type="PANTHER" id="PTHR30244:SF42">
    <property type="entry name" value="UDP-2-ACETAMIDO-2-DEOXY-3-OXO-D-GLUCURONATE AMINOTRANSFERASE"/>
    <property type="match status" value="1"/>
</dbReference>
<accession>A0A0U2PHN4</accession>
<evidence type="ECO:0000256" key="4">
    <source>
        <dbReference type="RuleBase" id="RU004508"/>
    </source>
</evidence>
<evidence type="ECO:0000256" key="1">
    <source>
        <dbReference type="ARBA" id="ARBA00022898"/>
    </source>
</evidence>
<dbReference type="InterPro" id="IPR015422">
    <property type="entry name" value="PyrdxlP-dep_Trfase_small"/>
</dbReference>
<dbReference type="PANTHER" id="PTHR30244">
    <property type="entry name" value="TRANSAMINASE"/>
    <property type="match status" value="1"/>
</dbReference>
<evidence type="ECO:0000256" key="2">
    <source>
        <dbReference type="PIRSR" id="PIRSR000390-1"/>
    </source>
</evidence>
<protein>
    <submittedName>
        <fullName evidence="5">Aminotransferase DegT</fullName>
    </submittedName>
</protein>
<keyword evidence="5" id="KW-0808">Transferase</keyword>
<dbReference type="Gene3D" id="3.40.640.10">
    <property type="entry name" value="Type I PLP-dependent aspartate aminotransferase-like (Major domain)"/>
    <property type="match status" value="1"/>
</dbReference>
<dbReference type="Proteomes" id="UP000068447">
    <property type="component" value="Chromosome"/>
</dbReference>
<dbReference type="EMBL" id="CP013650">
    <property type="protein sequence ID" value="ALS99053.1"/>
    <property type="molecule type" value="Genomic_DNA"/>
</dbReference>
<keyword evidence="6" id="KW-1185">Reference proteome</keyword>
<dbReference type="GO" id="GO:0030170">
    <property type="term" value="F:pyridoxal phosphate binding"/>
    <property type="evidence" value="ECO:0007669"/>
    <property type="project" value="TreeGrafter"/>
</dbReference>
<dbReference type="InterPro" id="IPR000653">
    <property type="entry name" value="DegT/StrS_aminotransferase"/>
</dbReference>
<dbReference type="PIRSF" id="PIRSF000390">
    <property type="entry name" value="PLP_StrS"/>
    <property type="match status" value="1"/>
</dbReference>
<dbReference type="KEGG" id="lal:AT746_12785"/>
<reference evidence="5 6" key="1">
    <citation type="submission" date="2015-12" db="EMBL/GenBank/DDBJ databases">
        <title>Complete genome of Lacimicrobium alkaliphilum KCTC 32984.</title>
        <authorList>
            <person name="Kim S.-G."/>
            <person name="Lee Y.-J."/>
        </authorList>
    </citation>
    <scope>NUCLEOTIDE SEQUENCE [LARGE SCALE GENOMIC DNA]</scope>
    <source>
        <strain evidence="5 6">YelD216</strain>
    </source>
</reference>
<dbReference type="GO" id="GO:0000271">
    <property type="term" value="P:polysaccharide biosynthetic process"/>
    <property type="evidence" value="ECO:0007669"/>
    <property type="project" value="TreeGrafter"/>
</dbReference>
<gene>
    <name evidence="5" type="ORF">AT746_12785</name>
</gene>
<dbReference type="OrthoDB" id="9804264at2"/>
<proteinExistence type="inferred from homology"/>
<dbReference type="Gene3D" id="3.90.1150.10">
    <property type="entry name" value="Aspartate Aminotransferase, domain 1"/>
    <property type="match status" value="1"/>
</dbReference>
<evidence type="ECO:0000313" key="6">
    <source>
        <dbReference type="Proteomes" id="UP000068447"/>
    </source>
</evidence>
<feature type="modified residue" description="N6-(pyridoxal phosphate)lysine" evidence="3">
    <location>
        <position position="191"/>
    </location>
</feature>
<organism evidence="5 6">
    <name type="scientific">Lacimicrobium alkaliphilum</name>
    <dbReference type="NCBI Taxonomy" id="1526571"/>
    <lineage>
        <taxon>Bacteria</taxon>
        <taxon>Pseudomonadati</taxon>
        <taxon>Pseudomonadota</taxon>
        <taxon>Gammaproteobacteria</taxon>
        <taxon>Alteromonadales</taxon>
        <taxon>Alteromonadaceae</taxon>
        <taxon>Lacimicrobium</taxon>
    </lineage>
</organism>
<evidence type="ECO:0000256" key="3">
    <source>
        <dbReference type="PIRSR" id="PIRSR000390-2"/>
    </source>
</evidence>
<sequence length="368" mass="40233">MEFIDLQAQLATMRENIDRRIAKVLDHGQFIMGPEVSELEERLADYVGVEHCISCANGTDALQLSLMALGVGANDIVFTTAFSFFATAEVIPLVGATPYFVDINEETYNICPISLEQAIIACKAAGKGIPRAVIAVDLFGMPANYPELRLICDKYDLHLIEDGAQSFGGSISGKKCGSFGDIATTSFFPAKPLGCYGDGGAIFTNNQDLAEQCRSMRVHGKGDHKYQNIRIGLNSRLDTIQAAILLEKLQQFPTELERRNYISKKYASALRADLVHQKASAGFTSAWALYTVSGISESRQSYLDRLSAQGIPSGIYYPVCLHRQPAMQDALAEPCKKAEAASQKAFSIPMHPYMSDQDIDHVINGLSQ</sequence>
<dbReference type="GO" id="GO:0008483">
    <property type="term" value="F:transaminase activity"/>
    <property type="evidence" value="ECO:0007669"/>
    <property type="project" value="UniProtKB-KW"/>
</dbReference>
<dbReference type="AlphaFoldDB" id="A0A0U2PHN4"/>
<dbReference type="InterPro" id="IPR015424">
    <property type="entry name" value="PyrdxlP-dep_Trfase"/>
</dbReference>